<feature type="region of interest" description="Disordered" evidence="2">
    <location>
        <begin position="852"/>
        <end position="879"/>
    </location>
</feature>
<proteinExistence type="predicted"/>
<dbReference type="Pfam" id="PF00076">
    <property type="entry name" value="RRM_1"/>
    <property type="match status" value="2"/>
</dbReference>
<dbReference type="InterPro" id="IPR011990">
    <property type="entry name" value="TPR-like_helical_dom_sf"/>
</dbReference>
<reference evidence="4" key="1">
    <citation type="journal article" date="2022" name="G3 (Bethesda)">
        <title>High quality genome of the basidiomycete yeast Dioszegia hungarica PDD-24b-2 isolated from cloud water.</title>
        <authorList>
            <person name="Jarrige D."/>
            <person name="Haridas S."/>
            <person name="Bleykasten-Grosshans C."/>
            <person name="Joly M."/>
            <person name="Nadalig T."/>
            <person name="Sancelme M."/>
            <person name="Vuilleumier S."/>
            <person name="Grigoriev I.V."/>
            <person name="Amato P."/>
            <person name="Bringel F."/>
        </authorList>
    </citation>
    <scope>NUCLEOTIDE SEQUENCE</scope>
    <source>
        <strain evidence="4">PDD-24b-2</strain>
    </source>
</reference>
<evidence type="ECO:0000256" key="2">
    <source>
        <dbReference type="SAM" id="MobiDB-lite"/>
    </source>
</evidence>
<dbReference type="Gene3D" id="1.25.40.10">
    <property type="entry name" value="Tetratricopeptide repeat domain"/>
    <property type="match status" value="1"/>
</dbReference>
<dbReference type="RefSeq" id="XP_052944531.1">
    <property type="nucleotide sequence ID" value="XM_053089720.1"/>
</dbReference>
<sequence>MDPPKPKQPKSDTIEQLSQLLAELEESPDNVPHRLKAIDLMANLDLASEQLDSLEKLSDLIMLNEAQWNTYFDLQDEVTTLDGLADMLEKYDRAEQDYQVLSIPARHIRFLRQQHPGEIADFLTPDTLREMMQSILGRFPHTQLWQLCLEWEMEQGSNERIHQFYQERLAVPHPAKHLMSGERRYGKVRQDFEDALGAIFNEYIHWETDSRAKQPNPVLAQQVFERAVAMWATAAAEAAAAVKQAKKLQRGKKKPVVEVTDDQVDPYKLAEADVWAKYAAASDDPQAEDEAIYEKALSFGVITGTELHLYWASHLSRSSGDVLPTIIRGLELNDPSCKLEKFLLEWAETRSPDHLDQALALVEKPSKARSSSYQMALLRSGIETRRGNLAQSRHILTTAMQRSDLDWPEMVYESLTQLEAVHGDLDSIKSSRMLIERESEKLAKRRQKAYVEYQPAPADAAPAAAPAPAPEEKLQRDREHTTVVVSGIADTDRDRIEAFFSDCGPIREIISKPNAALIEFKFVDAVPAALARDRKKLDTHVINVSALWRSTLYVTNLHGDDESIRALFSQHGQVLDTRWPSLKYKATRRFCYVTMDSSTSAMNALALDGTQSGEFALSVKISDPQAKAKRSDSTSLYVKSLTPQTTEADLREQFEKFGTVKFIKLGYDTIKQICKGFAFVHMSTEAEAHAALALDGAALNGKLLNVSISDPNHKKPEPKPEFVDKKQRQIRLHNIPEGTQEGLLQQALEKIVPVKRLEMFAKQREALLELKEASDTGKLLLRSEPFIFNDTTISFTEQSKSDAPAFAPRVRKGKALGKGRQAPADKVLAPLTGGDKGQDDFRAIVMAKNTQRQGNLEANLGKRAAEADEREGKKARTEL</sequence>
<dbReference type="InterPro" id="IPR012677">
    <property type="entry name" value="Nucleotide-bd_a/b_plait_sf"/>
</dbReference>
<keyword evidence="1" id="KW-0694">RNA-binding</keyword>
<evidence type="ECO:0000259" key="3">
    <source>
        <dbReference type="PROSITE" id="PS50102"/>
    </source>
</evidence>
<dbReference type="Proteomes" id="UP001164286">
    <property type="component" value="Unassembled WGS sequence"/>
</dbReference>
<organism evidence="4 5">
    <name type="scientific">Dioszegia hungarica</name>
    <dbReference type="NCBI Taxonomy" id="4972"/>
    <lineage>
        <taxon>Eukaryota</taxon>
        <taxon>Fungi</taxon>
        <taxon>Dikarya</taxon>
        <taxon>Basidiomycota</taxon>
        <taxon>Agaricomycotina</taxon>
        <taxon>Tremellomycetes</taxon>
        <taxon>Tremellales</taxon>
        <taxon>Bulleribasidiaceae</taxon>
        <taxon>Dioszegia</taxon>
    </lineage>
</organism>
<keyword evidence="5" id="KW-1185">Reference proteome</keyword>
<dbReference type="PANTHER" id="PTHR15241">
    <property type="entry name" value="TRANSFORMER-2-RELATED"/>
    <property type="match status" value="1"/>
</dbReference>
<dbReference type="GO" id="GO:0003723">
    <property type="term" value="F:RNA binding"/>
    <property type="evidence" value="ECO:0007669"/>
    <property type="project" value="UniProtKB-UniRule"/>
</dbReference>
<accession>A0AA38LUD0</accession>
<name>A0AA38LUD0_9TREE</name>
<dbReference type="PANTHER" id="PTHR15241:SF304">
    <property type="entry name" value="RRM DOMAIN-CONTAINING PROTEIN"/>
    <property type="match status" value="1"/>
</dbReference>
<dbReference type="InterPro" id="IPR000504">
    <property type="entry name" value="RRM_dom"/>
</dbReference>
<dbReference type="SMART" id="SM00360">
    <property type="entry name" value="RRM"/>
    <property type="match status" value="4"/>
</dbReference>
<feature type="compositionally biased region" description="Basic and acidic residues" evidence="2">
    <location>
        <begin position="863"/>
        <end position="879"/>
    </location>
</feature>
<dbReference type="InterPro" id="IPR035979">
    <property type="entry name" value="RBD_domain_sf"/>
</dbReference>
<dbReference type="Gene3D" id="3.30.70.330">
    <property type="match status" value="3"/>
</dbReference>
<dbReference type="PROSITE" id="PS50102">
    <property type="entry name" value="RRM"/>
    <property type="match status" value="2"/>
</dbReference>
<feature type="domain" description="RRM" evidence="3">
    <location>
        <begin position="634"/>
        <end position="711"/>
    </location>
</feature>
<evidence type="ECO:0000256" key="1">
    <source>
        <dbReference type="PROSITE-ProRule" id="PRU00176"/>
    </source>
</evidence>
<evidence type="ECO:0000313" key="5">
    <source>
        <dbReference type="Proteomes" id="UP001164286"/>
    </source>
</evidence>
<feature type="compositionally biased region" description="Low complexity" evidence="2">
    <location>
        <begin position="456"/>
        <end position="466"/>
    </location>
</feature>
<dbReference type="EMBL" id="JAKWFO010000006">
    <property type="protein sequence ID" value="KAI9634754.1"/>
    <property type="molecule type" value="Genomic_DNA"/>
</dbReference>
<feature type="domain" description="RRM" evidence="3">
    <location>
        <begin position="550"/>
        <end position="624"/>
    </location>
</feature>
<dbReference type="CDD" id="cd00590">
    <property type="entry name" value="RRM_SF"/>
    <property type="match status" value="1"/>
</dbReference>
<evidence type="ECO:0000313" key="4">
    <source>
        <dbReference type="EMBL" id="KAI9634754.1"/>
    </source>
</evidence>
<feature type="region of interest" description="Disordered" evidence="2">
    <location>
        <begin position="813"/>
        <end position="833"/>
    </location>
</feature>
<comment type="caution">
    <text evidence="4">The sequence shown here is derived from an EMBL/GenBank/DDBJ whole genome shotgun (WGS) entry which is preliminary data.</text>
</comment>
<dbReference type="AlphaFoldDB" id="A0AA38LUD0"/>
<feature type="compositionally biased region" description="Basic and acidic residues" evidence="2">
    <location>
        <begin position="470"/>
        <end position="481"/>
    </location>
</feature>
<dbReference type="GeneID" id="77728925"/>
<dbReference type="SUPFAM" id="SSF54928">
    <property type="entry name" value="RNA-binding domain, RBD"/>
    <property type="match status" value="3"/>
</dbReference>
<gene>
    <name evidence="4" type="ORF">MKK02DRAFT_37632</name>
</gene>
<protein>
    <recommendedName>
        <fullName evidence="3">RRM domain-containing protein</fullName>
    </recommendedName>
</protein>
<feature type="region of interest" description="Disordered" evidence="2">
    <location>
        <begin position="456"/>
        <end position="482"/>
    </location>
</feature>
<dbReference type="SUPFAM" id="SSF48452">
    <property type="entry name" value="TPR-like"/>
    <property type="match status" value="1"/>
</dbReference>